<dbReference type="InterPro" id="IPR029154">
    <property type="entry name" value="HIBADH-like_NADP-bd"/>
</dbReference>
<dbReference type="PIRSF" id="PIRSF000103">
    <property type="entry name" value="HIBADH"/>
    <property type="match status" value="1"/>
</dbReference>
<dbReference type="Gene3D" id="1.10.1040.10">
    <property type="entry name" value="N-(1-d-carboxylethyl)-l-norvaline Dehydrogenase, domain 2"/>
    <property type="match status" value="1"/>
</dbReference>
<feature type="active site" evidence="4">
    <location>
        <position position="172"/>
    </location>
</feature>
<keyword evidence="3" id="KW-0520">NAD</keyword>
<dbReference type="GO" id="GO:0016054">
    <property type="term" value="P:organic acid catabolic process"/>
    <property type="evidence" value="ECO:0007669"/>
    <property type="project" value="UniProtKB-ARBA"/>
</dbReference>
<evidence type="ECO:0000259" key="5">
    <source>
        <dbReference type="Pfam" id="PF03446"/>
    </source>
</evidence>
<dbReference type="Gene3D" id="3.40.50.720">
    <property type="entry name" value="NAD(P)-binding Rossmann-like Domain"/>
    <property type="match status" value="1"/>
</dbReference>
<dbReference type="GO" id="GO:0016491">
    <property type="term" value="F:oxidoreductase activity"/>
    <property type="evidence" value="ECO:0007669"/>
    <property type="project" value="UniProtKB-KW"/>
</dbReference>
<dbReference type="GO" id="GO:0050661">
    <property type="term" value="F:NADP binding"/>
    <property type="evidence" value="ECO:0007669"/>
    <property type="project" value="InterPro"/>
</dbReference>
<dbReference type="InterPro" id="IPR002204">
    <property type="entry name" value="3-OH-isobutyrate_DH-rel_CS"/>
</dbReference>
<feature type="domain" description="3-hydroxyisobutyrate dehydrogenase-like NAD-binding" evidence="6">
    <location>
        <begin position="166"/>
        <end position="282"/>
    </location>
</feature>
<gene>
    <name evidence="7" type="ORF">BTW10_02630</name>
</gene>
<dbReference type="InterPro" id="IPR006115">
    <property type="entry name" value="6PGDH_NADP-bd"/>
</dbReference>
<dbReference type="RefSeq" id="WP_075368036.1">
    <property type="nucleotide sequence ID" value="NZ_MSDQ01000006.1"/>
</dbReference>
<evidence type="ECO:0000256" key="3">
    <source>
        <dbReference type="ARBA" id="ARBA00023027"/>
    </source>
</evidence>
<evidence type="ECO:0000259" key="6">
    <source>
        <dbReference type="Pfam" id="PF14833"/>
    </source>
</evidence>
<dbReference type="PANTHER" id="PTHR43060">
    <property type="entry name" value="3-HYDROXYISOBUTYRATE DEHYDROGENASE-LIKE 1, MITOCHONDRIAL-RELATED"/>
    <property type="match status" value="1"/>
</dbReference>
<evidence type="ECO:0000313" key="7">
    <source>
        <dbReference type="EMBL" id="OLO12387.1"/>
    </source>
</evidence>
<comment type="similarity">
    <text evidence="1">Belongs to the HIBADH-related family.</text>
</comment>
<evidence type="ECO:0000256" key="1">
    <source>
        <dbReference type="ARBA" id="ARBA00009080"/>
    </source>
</evidence>
<dbReference type="InterPro" id="IPR036291">
    <property type="entry name" value="NAD(P)-bd_dom_sf"/>
</dbReference>
<dbReference type="InterPro" id="IPR008927">
    <property type="entry name" value="6-PGluconate_DH-like_C_sf"/>
</dbReference>
<dbReference type="AlphaFoldDB" id="A0A1Q8TFC0"/>
<dbReference type="PANTHER" id="PTHR43060:SF15">
    <property type="entry name" value="3-HYDROXYISOBUTYRATE DEHYDROGENASE-LIKE 1, MITOCHONDRIAL-RELATED"/>
    <property type="match status" value="1"/>
</dbReference>
<organism evidence="7 8">
    <name type="scientific">Chromohalobacter japonicus</name>
    <dbReference type="NCBI Taxonomy" id="223900"/>
    <lineage>
        <taxon>Bacteria</taxon>
        <taxon>Pseudomonadati</taxon>
        <taxon>Pseudomonadota</taxon>
        <taxon>Gammaproteobacteria</taxon>
        <taxon>Oceanospirillales</taxon>
        <taxon>Halomonadaceae</taxon>
        <taxon>Chromohalobacter</taxon>
    </lineage>
</organism>
<feature type="domain" description="6-phosphogluconate dehydrogenase NADP-binding" evidence="5">
    <location>
        <begin position="5"/>
        <end position="163"/>
    </location>
</feature>
<sequence length="298" mass="31111">MKTAVGFIGLGTMGASMAMNVIRKGFPLIITTSSNKKGNDFEKAGATVVSTPSEVAQNARIIVTCVPDIFAMKTIVSGPDGIASRKWHNGLLLDCSTISPSEILELSTLLSGVGARVIDAPVSGGNKGARNGTLTIMCGGEKLFVERAREVLEAMGTNIHHVGPLGSGQTLKACNQLMVAINMMGAYEAIALARAAGIDPTLMREVLSTGAARSGVLEGHALRYIDNDLQGGFRAELLNKDLGIAKSTGDQLKCIQPATILAHQLIQATCNGGFSNLDSAALGLLYDRLNGISDEDKA</sequence>
<keyword evidence="2" id="KW-0560">Oxidoreductase</keyword>
<evidence type="ECO:0000256" key="4">
    <source>
        <dbReference type="PIRSR" id="PIRSR000103-1"/>
    </source>
</evidence>
<dbReference type="Pfam" id="PF14833">
    <property type="entry name" value="NAD_binding_11"/>
    <property type="match status" value="1"/>
</dbReference>
<dbReference type="InterPro" id="IPR013328">
    <property type="entry name" value="6PGD_dom2"/>
</dbReference>
<reference evidence="7 8" key="1">
    <citation type="submission" date="2016-12" db="EMBL/GenBank/DDBJ databases">
        <title>Draft genome sequences of strains Salinicola socius SMB35, Salinicola sp. MH3R3-1 and Chromohalobacter sp. SMB17 from the Verkhnekamsk potash mining region of Russia.</title>
        <authorList>
            <person name="Mavrodi D.V."/>
            <person name="Olsson B.E."/>
            <person name="Korsakova E.S."/>
            <person name="Pyankova A."/>
            <person name="Mavrodi O.V."/>
            <person name="Plotnikova E.G."/>
        </authorList>
    </citation>
    <scope>NUCLEOTIDE SEQUENCE [LARGE SCALE GENOMIC DNA]</scope>
    <source>
        <strain evidence="7 8">SMB17</strain>
    </source>
</reference>
<proteinExistence type="inferred from homology"/>
<evidence type="ECO:0000256" key="2">
    <source>
        <dbReference type="ARBA" id="ARBA00023002"/>
    </source>
</evidence>
<dbReference type="Proteomes" id="UP000186806">
    <property type="component" value="Unassembled WGS sequence"/>
</dbReference>
<protein>
    <submittedName>
        <fullName evidence="7">2-hydroxy-3-oxopropionate reductase</fullName>
    </submittedName>
</protein>
<accession>A0A1Q8TFC0</accession>
<keyword evidence="8" id="KW-1185">Reference proteome</keyword>
<dbReference type="SUPFAM" id="SSF48179">
    <property type="entry name" value="6-phosphogluconate dehydrogenase C-terminal domain-like"/>
    <property type="match status" value="1"/>
</dbReference>
<evidence type="ECO:0000313" key="8">
    <source>
        <dbReference type="Proteomes" id="UP000186806"/>
    </source>
</evidence>
<dbReference type="EMBL" id="MSDQ01000006">
    <property type="protein sequence ID" value="OLO12387.1"/>
    <property type="molecule type" value="Genomic_DNA"/>
</dbReference>
<dbReference type="PROSITE" id="PS00895">
    <property type="entry name" value="3_HYDROXYISOBUT_DH"/>
    <property type="match status" value="1"/>
</dbReference>
<name>A0A1Q8TFC0_9GAMM</name>
<dbReference type="InterPro" id="IPR015815">
    <property type="entry name" value="HIBADH-related"/>
</dbReference>
<dbReference type="SUPFAM" id="SSF51735">
    <property type="entry name" value="NAD(P)-binding Rossmann-fold domains"/>
    <property type="match status" value="1"/>
</dbReference>
<comment type="caution">
    <text evidence="7">The sequence shown here is derived from an EMBL/GenBank/DDBJ whole genome shotgun (WGS) entry which is preliminary data.</text>
</comment>
<dbReference type="Pfam" id="PF03446">
    <property type="entry name" value="NAD_binding_2"/>
    <property type="match status" value="1"/>
</dbReference>
<dbReference type="GO" id="GO:0051287">
    <property type="term" value="F:NAD binding"/>
    <property type="evidence" value="ECO:0007669"/>
    <property type="project" value="InterPro"/>
</dbReference>